<comment type="caution">
    <text evidence="1">The sequence shown here is derived from an EMBL/GenBank/DDBJ whole genome shotgun (WGS) entry which is preliminary data.</text>
</comment>
<keyword evidence="2" id="KW-1185">Reference proteome</keyword>
<dbReference type="AlphaFoldDB" id="A0A9J6ELS4"/>
<gene>
    <name evidence="1" type="ORF">HPB51_005647</name>
</gene>
<proteinExistence type="predicted"/>
<protein>
    <submittedName>
        <fullName evidence="1">Uncharacterized protein</fullName>
    </submittedName>
</protein>
<accession>A0A9J6ELS4</accession>
<organism evidence="1 2">
    <name type="scientific">Rhipicephalus microplus</name>
    <name type="common">Cattle tick</name>
    <name type="synonym">Boophilus microplus</name>
    <dbReference type="NCBI Taxonomy" id="6941"/>
    <lineage>
        <taxon>Eukaryota</taxon>
        <taxon>Metazoa</taxon>
        <taxon>Ecdysozoa</taxon>
        <taxon>Arthropoda</taxon>
        <taxon>Chelicerata</taxon>
        <taxon>Arachnida</taxon>
        <taxon>Acari</taxon>
        <taxon>Parasitiformes</taxon>
        <taxon>Ixodida</taxon>
        <taxon>Ixodoidea</taxon>
        <taxon>Ixodidae</taxon>
        <taxon>Rhipicephalinae</taxon>
        <taxon>Rhipicephalus</taxon>
        <taxon>Boophilus</taxon>
    </lineage>
</organism>
<sequence length="129" mass="15008">MRASFRFPPIHQKCFGHLRQNYCPAAQLLDECQNRDHIMRSQVPEVSCGCLKQASLAMLCRRTTEAWVCILKVLVHRTLKNCSIGSTLDGSEDEVLRQDTYDELLWEQHVVLTFSNRVKFHETLRVTIF</sequence>
<reference evidence="1" key="1">
    <citation type="journal article" date="2020" name="Cell">
        <title>Large-Scale Comparative Analyses of Tick Genomes Elucidate Their Genetic Diversity and Vector Capacities.</title>
        <authorList>
            <consortium name="Tick Genome and Microbiome Consortium (TIGMIC)"/>
            <person name="Jia N."/>
            <person name="Wang J."/>
            <person name="Shi W."/>
            <person name="Du L."/>
            <person name="Sun Y."/>
            <person name="Zhan W."/>
            <person name="Jiang J.F."/>
            <person name="Wang Q."/>
            <person name="Zhang B."/>
            <person name="Ji P."/>
            <person name="Bell-Sakyi L."/>
            <person name="Cui X.M."/>
            <person name="Yuan T.T."/>
            <person name="Jiang B.G."/>
            <person name="Yang W.F."/>
            <person name="Lam T.T."/>
            <person name="Chang Q.C."/>
            <person name="Ding S.J."/>
            <person name="Wang X.J."/>
            <person name="Zhu J.G."/>
            <person name="Ruan X.D."/>
            <person name="Zhao L."/>
            <person name="Wei J.T."/>
            <person name="Ye R.Z."/>
            <person name="Que T.C."/>
            <person name="Du C.H."/>
            <person name="Zhou Y.H."/>
            <person name="Cheng J.X."/>
            <person name="Dai P.F."/>
            <person name="Guo W.B."/>
            <person name="Han X.H."/>
            <person name="Huang E.J."/>
            <person name="Li L.F."/>
            <person name="Wei W."/>
            <person name="Gao Y.C."/>
            <person name="Liu J.Z."/>
            <person name="Shao H.Z."/>
            <person name="Wang X."/>
            <person name="Wang C.C."/>
            <person name="Yang T.C."/>
            <person name="Huo Q.B."/>
            <person name="Li W."/>
            <person name="Chen H.Y."/>
            <person name="Chen S.E."/>
            <person name="Zhou L.G."/>
            <person name="Ni X.B."/>
            <person name="Tian J.H."/>
            <person name="Sheng Y."/>
            <person name="Liu T."/>
            <person name="Pan Y.S."/>
            <person name="Xia L.Y."/>
            <person name="Li J."/>
            <person name="Zhao F."/>
            <person name="Cao W.C."/>
        </authorList>
    </citation>
    <scope>NUCLEOTIDE SEQUENCE</scope>
    <source>
        <strain evidence="1">Rmic-2018</strain>
    </source>
</reference>
<reference evidence="1" key="2">
    <citation type="submission" date="2021-09" db="EMBL/GenBank/DDBJ databases">
        <authorList>
            <person name="Jia N."/>
            <person name="Wang J."/>
            <person name="Shi W."/>
            <person name="Du L."/>
            <person name="Sun Y."/>
            <person name="Zhan W."/>
            <person name="Jiang J."/>
            <person name="Wang Q."/>
            <person name="Zhang B."/>
            <person name="Ji P."/>
            <person name="Sakyi L.B."/>
            <person name="Cui X."/>
            <person name="Yuan T."/>
            <person name="Jiang B."/>
            <person name="Yang W."/>
            <person name="Lam T.T.-Y."/>
            <person name="Chang Q."/>
            <person name="Ding S."/>
            <person name="Wang X."/>
            <person name="Zhu J."/>
            <person name="Ruan X."/>
            <person name="Zhao L."/>
            <person name="Wei J."/>
            <person name="Que T."/>
            <person name="Du C."/>
            <person name="Cheng J."/>
            <person name="Dai P."/>
            <person name="Han X."/>
            <person name="Huang E."/>
            <person name="Gao Y."/>
            <person name="Liu J."/>
            <person name="Shao H."/>
            <person name="Ye R."/>
            <person name="Li L."/>
            <person name="Wei W."/>
            <person name="Wang X."/>
            <person name="Wang C."/>
            <person name="Huo Q."/>
            <person name="Li W."/>
            <person name="Guo W."/>
            <person name="Chen H."/>
            <person name="Chen S."/>
            <person name="Zhou L."/>
            <person name="Zhou L."/>
            <person name="Ni X."/>
            <person name="Tian J."/>
            <person name="Zhou Y."/>
            <person name="Sheng Y."/>
            <person name="Liu T."/>
            <person name="Pan Y."/>
            <person name="Xia L."/>
            <person name="Li J."/>
            <person name="Zhao F."/>
            <person name="Cao W."/>
        </authorList>
    </citation>
    <scope>NUCLEOTIDE SEQUENCE</scope>
    <source>
        <strain evidence="1">Rmic-2018</strain>
        <tissue evidence="1">Larvae</tissue>
    </source>
</reference>
<evidence type="ECO:0000313" key="2">
    <source>
        <dbReference type="Proteomes" id="UP000821866"/>
    </source>
</evidence>
<dbReference type="Proteomes" id="UP000821866">
    <property type="component" value="Chromosome 11"/>
</dbReference>
<dbReference type="EMBL" id="JABSTU010000003">
    <property type="protein sequence ID" value="KAH8035459.1"/>
    <property type="molecule type" value="Genomic_DNA"/>
</dbReference>
<evidence type="ECO:0000313" key="1">
    <source>
        <dbReference type="EMBL" id="KAH8035459.1"/>
    </source>
</evidence>
<name>A0A9J6ELS4_RHIMP</name>